<evidence type="ECO:0000313" key="1">
    <source>
        <dbReference type="EMBL" id="HJG88277.1"/>
    </source>
</evidence>
<dbReference type="PROSITE" id="PS51257">
    <property type="entry name" value="PROKAR_LIPOPROTEIN"/>
    <property type="match status" value="1"/>
</dbReference>
<dbReference type="Proteomes" id="UP000757103">
    <property type="component" value="Unassembled WGS sequence"/>
</dbReference>
<dbReference type="SUPFAM" id="SSF55166">
    <property type="entry name" value="Hedgehog/DD-peptidase"/>
    <property type="match status" value="1"/>
</dbReference>
<reference evidence="1" key="2">
    <citation type="submission" date="2021-09" db="EMBL/GenBank/DDBJ databases">
        <authorList>
            <person name="Gilroy R."/>
        </authorList>
    </citation>
    <scope>NUCLEOTIDE SEQUENCE</scope>
    <source>
        <strain evidence="1">CHK121-7720</strain>
    </source>
</reference>
<evidence type="ECO:0000313" key="2">
    <source>
        <dbReference type="Proteomes" id="UP000757103"/>
    </source>
</evidence>
<reference evidence="1" key="1">
    <citation type="journal article" date="2021" name="PeerJ">
        <title>Extensive microbial diversity within the chicken gut microbiome revealed by metagenomics and culture.</title>
        <authorList>
            <person name="Gilroy R."/>
            <person name="Ravi A."/>
            <person name="Getino M."/>
            <person name="Pursley I."/>
            <person name="Horton D.L."/>
            <person name="Alikhan N.F."/>
            <person name="Baker D."/>
            <person name="Gharbi K."/>
            <person name="Hall N."/>
            <person name="Watson M."/>
            <person name="Adriaenssens E.M."/>
            <person name="Foster-Nyarko E."/>
            <person name="Jarju S."/>
            <person name="Secka A."/>
            <person name="Antonio M."/>
            <person name="Oren A."/>
            <person name="Chaudhuri R.R."/>
            <person name="La Ragione R."/>
            <person name="Hildebrand F."/>
            <person name="Pallen M.J."/>
        </authorList>
    </citation>
    <scope>NUCLEOTIDE SEQUENCE</scope>
    <source>
        <strain evidence="1">CHK121-7720</strain>
    </source>
</reference>
<sequence length="236" mass="27377">MRHTLLPLVFIFATLLIAGCKGKQVEPDYPESTLIDTFEMKQQTQPRTTGWRKSPIQYTSFRKLFNDLNDRHLVIARKNGIEPLESLDEARQMGFWKLAKIDSCEYYTVDKLTHSIPYLTPRAKWLLMTIGKNFNDSLASRGAGGRQIILTSALRSDESIRSLRRRNTNASENSAHRYGTTFDIAYNRYNVTDSTCFVPSDRLRLLLGEVLYDLRKQHKCYVKYEIRQGCFHITAR</sequence>
<dbReference type="RefSeq" id="WP_273305347.1">
    <property type="nucleotide sequence ID" value="NZ_DYUD01000010.1"/>
</dbReference>
<dbReference type="InterPro" id="IPR009045">
    <property type="entry name" value="Zn_M74/Hedgehog-like"/>
</dbReference>
<proteinExistence type="predicted"/>
<protein>
    <submittedName>
        <fullName evidence="1">DUF5715 family protein</fullName>
    </submittedName>
</protein>
<comment type="caution">
    <text evidence="1">The sequence shown here is derived from an EMBL/GenBank/DDBJ whole genome shotgun (WGS) entry which is preliminary data.</text>
</comment>
<dbReference type="Pfam" id="PF18979">
    <property type="entry name" value="DUF5715"/>
    <property type="match status" value="1"/>
</dbReference>
<gene>
    <name evidence="1" type="ORF">K8U91_02200</name>
</gene>
<accession>A0A921MQE9</accession>
<name>A0A921MQE9_9BACT</name>
<organism evidence="1 2">
    <name type="scientific">Barnesiella viscericola</name>
    <dbReference type="NCBI Taxonomy" id="397865"/>
    <lineage>
        <taxon>Bacteria</taxon>
        <taxon>Pseudomonadati</taxon>
        <taxon>Bacteroidota</taxon>
        <taxon>Bacteroidia</taxon>
        <taxon>Bacteroidales</taxon>
        <taxon>Barnesiellaceae</taxon>
        <taxon>Barnesiella</taxon>
    </lineage>
</organism>
<dbReference type="InterPro" id="IPR043769">
    <property type="entry name" value="DUF5715"/>
</dbReference>
<dbReference type="AlphaFoldDB" id="A0A921MQE9"/>
<dbReference type="EMBL" id="DYUD01000010">
    <property type="protein sequence ID" value="HJG88277.1"/>
    <property type="molecule type" value="Genomic_DNA"/>
</dbReference>